<dbReference type="PANTHER" id="PTHR31707">
    <property type="entry name" value="PECTINESTERASE"/>
    <property type="match status" value="1"/>
</dbReference>
<dbReference type="PROSITE" id="PS00503">
    <property type="entry name" value="PECTINESTERASE_2"/>
    <property type="match status" value="1"/>
</dbReference>
<comment type="subcellular location">
    <subcellularLocation>
        <location evidence="1">Secreted</location>
        <location evidence="1">Cell wall</location>
    </subcellularLocation>
</comment>
<dbReference type="GO" id="GO:0042545">
    <property type="term" value="P:cell wall modification"/>
    <property type="evidence" value="ECO:0007669"/>
    <property type="project" value="UniProtKB-UniRule"/>
</dbReference>
<evidence type="ECO:0000256" key="11">
    <source>
        <dbReference type="SAM" id="Phobius"/>
    </source>
</evidence>
<evidence type="ECO:0000313" key="13">
    <source>
        <dbReference type="EMBL" id="KAG1366390.1"/>
    </source>
</evidence>
<evidence type="ECO:0000256" key="5">
    <source>
        <dbReference type="ARBA" id="ARBA00013229"/>
    </source>
</evidence>
<dbReference type="InterPro" id="IPR006501">
    <property type="entry name" value="Pectinesterase_inhib_dom"/>
</dbReference>
<dbReference type="GO" id="GO:0045490">
    <property type="term" value="P:pectin catabolic process"/>
    <property type="evidence" value="ECO:0007669"/>
    <property type="project" value="UniProtKB-UniRule"/>
</dbReference>
<keyword evidence="6" id="KW-0134">Cell wall</keyword>
<organism evidence="13 14">
    <name type="scientific">Cocos nucifera</name>
    <name type="common">Coconut palm</name>
    <dbReference type="NCBI Taxonomy" id="13894"/>
    <lineage>
        <taxon>Eukaryota</taxon>
        <taxon>Viridiplantae</taxon>
        <taxon>Streptophyta</taxon>
        <taxon>Embryophyta</taxon>
        <taxon>Tracheophyta</taxon>
        <taxon>Spermatophyta</taxon>
        <taxon>Magnoliopsida</taxon>
        <taxon>Liliopsida</taxon>
        <taxon>Arecaceae</taxon>
        <taxon>Arecoideae</taxon>
        <taxon>Cocoseae</taxon>
        <taxon>Attaleinae</taxon>
        <taxon>Cocos</taxon>
    </lineage>
</organism>
<dbReference type="CDD" id="cd15798">
    <property type="entry name" value="PMEI-like_3"/>
    <property type="match status" value="1"/>
</dbReference>
<dbReference type="OrthoDB" id="2019149at2759"/>
<reference evidence="13" key="2">
    <citation type="submission" date="2019-07" db="EMBL/GenBank/DDBJ databases">
        <authorList>
            <person name="Yang Y."/>
            <person name="Bocs S."/>
            <person name="Baudouin L."/>
        </authorList>
    </citation>
    <scope>NUCLEOTIDE SEQUENCE</scope>
    <source>
        <tissue evidence="13">Spear leaf of Hainan Tall coconut</tissue>
    </source>
</reference>
<dbReference type="AlphaFoldDB" id="A0A8K0NBS6"/>
<dbReference type="EMBL" id="CM017884">
    <property type="protein sequence ID" value="KAG1366390.1"/>
    <property type="molecule type" value="Genomic_DNA"/>
</dbReference>
<comment type="similarity">
    <text evidence="4">In the C-terminal section; belongs to the pectinesterase family.</text>
</comment>
<dbReference type="InterPro" id="IPR035513">
    <property type="entry name" value="Invertase/methylesterase_inhib"/>
</dbReference>
<dbReference type="FunFam" id="1.20.140.40:FF:000001">
    <property type="entry name" value="Pectinesterase"/>
    <property type="match status" value="1"/>
</dbReference>
<keyword evidence="11" id="KW-0472">Membrane</keyword>
<proteinExistence type="inferred from homology"/>
<evidence type="ECO:0000256" key="1">
    <source>
        <dbReference type="ARBA" id="ARBA00004191"/>
    </source>
</evidence>
<keyword evidence="11" id="KW-0812">Transmembrane</keyword>
<evidence type="ECO:0000256" key="8">
    <source>
        <dbReference type="ARBA" id="ARBA00023085"/>
    </source>
</evidence>
<comment type="pathway">
    <text evidence="2 10">Glycan metabolism; pectin degradation; 2-dehydro-3-deoxy-D-gluconate from pectin: step 1/5.</text>
</comment>
<dbReference type="FunFam" id="2.160.20.10:FF:000029">
    <property type="entry name" value="Pectinesterase 4"/>
    <property type="match status" value="1"/>
</dbReference>
<comment type="caution">
    <text evidence="13">The sequence shown here is derived from an EMBL/GenBank/DDBJ whole genome shotgun (WGS) entry which is preliminary data.</text>
</comment>
<dbReference type="GO" id="GO:0004857">
    <property type="term" value="F:enzyme inhibitor activity"/>
    <property type="evidence" value="ECO:0007669"/>
    <property type="project" value="InterPro"/>
</dbReference>
<sequence length="536" mass="59420">MKEFERIYRQKTRKRLTIISISTFLLLVIIIGVTVAAVANKHSNSSNQRTPPISTSNSIKALCAAAQYPDSCYSSISSAKGSNTTENPKEFFKLSLQVAIEALKNFSTSSSPVLQMEDESLQAAVRDCKELFDDAIDRLHDSLALLQPATGEKFLAASEISDLRTWLSAAITDQQTCMDGFEGAARDVVEKMEAAMASATQLTSNSLAIATKILARLENLDGFAHRRLLASTPTWLSSLPRRAFLQESSRLEPNVTVAKDGSERFRTIKEALDLVPKKNGYPFVIYVKEGVYEEIVSVGKDKWNVTMIGDAAVGRGFMARDMGFKNTAGPESHQAVALRDTSDRSIFYRCSFDAYQDTLYVHSLRQFYRECDIIGTVDFIFGDAAAVLQNCSIRPRQPMPDQKNTITAQGRTDPNENTGIVIQQCTISPHDNVTVPTYLGRPWKDYSTTVIMQSEIGGVVDPLGWLPWTDDTVPPDTIYYAEYQNSGPGSNVTGRVKWSGYRPTISRNEAAKYRVDNFIQAGDWLPLKAIEFESGV</sequence>
<dbReference type="InterPro" id="IPR011050">
    <property type="entry name" value="Pectin_lyase_fold/virulence"/>
</dbReference>
<dbReference type="InterPro" id="IPR033131">
    <property type="entry name" value="Pectinesterase_Asp_AS"/>
</dbReference>
<reference evidence="13" key="1">
    <citation type="journal article" date="2017" name="Gigascience">
        <title>The genome draft of coconut (Cocos nucifera).</title>
        <authorList>
            <person name="Xiao Y."/>
            <person name="Xu P."/>
            <person name="Fan H."/>
            <person name="Baudouin L."/>
            <person name="Xia W."/>
            <person name="Bocs S."/>
            <person name="Xu J."/>
            <person name="Li Q."/>
            <person name="Guo A."/>
            <person name="Zhou L."/>
            <person name="Li J."/>
            <person name="Wu Y."/>
            <person name="Ma Z."/>
            <person name="Armero A."/>
            <person name="Issali A.E."/>
            <person name="Liu N."/>
            <person name="Peng M."/>
            <person name="Yang Y."/>
        </authorList>
    </citation>
    <scope>NUCLEOTIDE SEQUENCE</scope>
    <source>
        <tissue evidence="13">Spear leaf of Hainan Tall coconut</tissue>
    </source>
</reference>
<feature type="domain" description="Pectinesterase inhibitor" evidence="12">
    <location>
        <begin position="54"/>
        <end position="209"/>
    </location>
</feature>
<feature type="transmembrane region" description="Helical" evidence="11">
    <location>
        <begin position="16"/>
        <end position="39"/>
    </location>
</feature>
<dbReference type="NCBIfam" id="TIGR01614">
    <property type="entry name" value="PME_inhib"/>
    <property type="match status" value="1"/>
</dbReference>
<dbReference type="Proteomes" id="UP000797356">
    <property type="component" value="Chromosome 13"/>
</dbReference>
<evidence type="ECO:0000256" key="7">
    <source>
        <dbReference type="ARBA" id="ARBA00022801"/>
    </source>
</evidence>
<evidence type="ECO:0000256" key="4">
    <source>
        <dbReference type="ARBA" id="ARBA00007786"/>
    </source>
</evidence>
<feature type="active site" evidence="9">
    <location>
        <position position="378"/>
    </location>
</feature>
<evidence type="ECO:0000256" key="9">
    <source>
        <dbReference type="PROSITE-ProRule" id="PRU10040"/>
    </source>
</evidence>
<keyword evidence="6" id="KW-0964">Secreted</keyword>
<gene>
    <name evidence="13" type="ORF">COCNU_13G001800</name>
</gene>
<dbReference type="Pfam" id="PF01095">
    <property type="entry name" value="Pectinesterase"/>
    <property type="match status" value="1"/>
</dbReference>
<dbReference type="SUPFAM" id="SSF101148">
    <property type="entry name" value="Plant invertase/pectin methylesterase inhibitor"/>
    <property type="match status" value="1"/>
</dbReference>
<keyword evidence="14" id="KW-1185">Reference proteome</keyword>
<keyword evidence="7 10" id="KW-0378">Hydrolase</keyword>
<evidence type="ECO:0000256" key="6">
    <source>
        <dbReference type="ARBA" id="ARBA00022512"/>
    </source>
</evidence>
<comment type="catalytic activity">
    <reaction evidence="10">
        <text>[(1-&gt;4)-alpha-D-galacturonosyl methyl ester](n) + n H2O = [(1-&gt;4)-alpha-D-galacturonosyl](n) + n methanol + n H(+)</text>
        <dbReference type="Rhea" id="RHEA:22380"/>
        <dbReference type="Rhea" id="RHEA-COMP:14570"/>
        <dbReference type="Rhea" id="RHEA-COMP:14573"/>
        <dbReference type="ChEBI" id="CHEBI:15377"/>
        <dbReference type="ChEBI" id="CHEBI:15378"/>
        <dbReference type="ChEBI" id="CHEBI:17790"/>
        <dbReference type="ChEBI" id="CHEBI:140522"/>
        <dbReference type="ChEBI" id="CHEBI:140523"/>
        <dbReference type="EC" id="3.1.1.11"/>
    </reaction>
</comment>
<evidence type="ECO:0000256" key="2">
    <source>
        <dbReference type="ARBA" id="ARBA00005184"/>
    </source>
</evidence>
<dbReference type="SMART" id="SM00856">
    <property type="entry name" value="PMEI"/>
    <property type="match status" value="1"/>
</dbReference>
<dbReference type="Pfam" id="PF04043">
    <property type="entry name" value="PMEI"/>
    <property type="match status" value="1"/>
</dbReference>
<name>A0A8K0NBS6_COCNU</name>
<accession>A0A8K0NBS6</accession>
<dbReference type="EC" id="3.1.1.11" evidence="5 10"/>
<dbReference type="InterPro" id="IPR012334">
    <property type="entry name" value="Pectin_lyas_fold"/>
</dbReference>
<dbReference type="Gene3D" id="1.20.140.40">
    <property type="entry name" value="Invertase/pectin methylesterase inhibitor family protein"/>
    <property type="match status" value="1"/>
</dbReference>
<dbReference type="SUPFAM" id="SSF51126">
    <property type="entry name" value="Pectin lyase-like"/>
    <property type="match status" value="1"/>
</dbReference>
<dbReference type="GO" id="GO:0030599">
    <property type="term" value="F:pectinesterase activity"/>
    <property type="evidence" value="ECO:0007669"/>
    <property type="project" value="UniProtKB-UniRule"/>
</dbReference>
<dbReference type="Gene3D" id="2.160.20.10">
    <property type="entry name" value="Single-stranded right-handed beta-helix, Pectin lyase-like"/>
    <property type="match status" value="1"/>
</dbReference>
<evidence type="ECO:0000259" key="12">
    <source>
        <dbReference type="SMART" id="SM00856"/>
    </source>
</evidence>
<dbReference type="UniPathway" id="UPA00545">
    <property type="reaction ID" value="UER00823"/>
</dbReference>
<evidence type="ECO:0000256" key="10">
    <source>
        <dbReference type="RuleBase" id="RU000589"/>
    </source>
</evidence>
<evidence type="ECO:0000313" key="14">
    <source>
        <dbReference type="Proteomes" id="UP000797356"/>
    </source>
</evidence>
<evidence type="ECO:0000256" key="3">
    <source>
        <dbReference type="ARBA" id="ARBA00006027"/>
    </source>
</evidence>
<dbReference type="InterPro" id="IPR000070">
    <property type="entry name" value="Pectinesterase_cat"/>
</dbReference>
<keyword evidence="11" id="KW-1133">Transmembrane helix</keyword>
<comment type="similarity">
    <text evidence="3">In the N-terminal section; belongs to the PMEI family.</text>
</comment>
<keyword evidence="8 10" id="KW-0063">Aspartyl esterase</keyword>
<protein>
    <recommendedName>
        <fullName evidence="5 10">Pectinesterase</fullName>
        <ecNumber evidence="5 10">3.1.1.11</ecNumber>
    </recommendedName>
</protein>